<dbReference type="SUPFAM" id="SSF50129">
    <property type="entry name" value="GroES-like"/>
    <property type="match status" value="1"/>
</dbReference>
<reference evidence="4" key="1">
    <citation type="journal article" date="2019" name="Int. J. Syst. Evol. Microbiol.">
        <title>The Global Catalogue of Microorganisms (GCM) 10K type strain sequencing project: providing services to taxonomists for standard genome sequencing and annotation.</title>
        <authorList>
            <consortium name="The Broad Institute Genomics Platform"/>
            <consortium name="The Broad Institute Genome Sequencing Center for Infectious Disease"/>
            <person name="Wu L."/>
            <person name="Ma J."/>
        </authorList>
    </citation>
    <scope>NUCLEOTIDE SEQUENCE [LARGE SCALE GENOMIC DNA]</scope>
    <source>
        <strain evidence="4">CGMCC 4.7204</strain>
    </source>
</reference>
<feature type="domain" description="Enoyl reductase (ER)" evidence="2">
    <location>
        <begin position="11"/>
        <end position="323"/>
    </location>
</feature>
<dbReference type="PANTHER" id="PTHR11695">
    <property type="entry name" value="ALCOHOL DEHYDROGENASE RELATED"/>
    <property type="match status" value="1"/>
</dbReference>
<proteinExistence type="predicted"/>
<comment type="caution">
    <text evidence="3">The sequence shown here is derived from an EMBL/GenBank/DDBJ whole genome shotgun (WGS) entry which is preliminary data.</text>
</comment>
<gene>
    <name evidence="3" type="ORF">ACFOW8_15440</name>
</gene>
<dbReference type="EMBL" id="JBHSBA010000007">
    <property type="protein sequence ID" value="MFC4126329.1"/>
    <property type="molecule type" value="Genomic_DNA"/>
</dbReference>
<dbReference type="PROSITE" id="PS01162">
    <property type="entry name" value="QOR_ZETA_CRYSTAL"/>
    <property type="match status" value="1"/>
</dbReference>
<dbReference type="SUPFAM" id="SSF51735">
    <property type="entry name" value="NAD(P)-binding Rossmann-fold domains"/>
    <property type="match status" value="1"/>
</dbReference>
<dbReference type="RefSeq" id="WP_378551312.1">
    <property type="nucleotide sequence ID" value="NZ_JBHSBA010000007.1"/>
</dbReference>
<dbReference type="Pfam" id="PF08240">
    <property type="entry name" value="ADH_N"/>
    <property type="match status" value="1"/>
</dbReference>
<sequence length="325" mass="33552">MKAIVARRFGAPEEVLEIAEVERPRPGMGEVLLRVCASSVNPADLLGLAGRPYVMRPVMFGWRKPKYPIPGHDAAGIVAEVGAGVTTFRPGDEVYGEVPGGAYAEYVTASADKLAAKPASVGFAEAAAVPIAGVTALQGIRDRGEVDAGQRVLINGASGGVGTFAVQLAKARGAHVTGVCGSRNIEVVRAAGADEVIDYAVTDCTRGPDRYDVVFDLAGNHPSSAYRRVLAPGGTYVSGSGKPGGPVLGPLPFILRVLLGGFRPGPRMRVLAAAPNPTDLTELAELIDAGKVTPIIDRTYPLADAPAALARRAAGEGHGKTIITC</sequence>
<accession>A0ABV8L7T9</accession>
<dbReference type="InterPro" id="IPR013154">
    <property type="entry name" value="ADH-like_N"/>
</dbReference>
<dbReference type="InterPro" id="IPR020843">
    <property type="entry name" value="ER"/>
</dbReference>
<evidence type="ECO:0000313" key="4">
    <source>
        <dbReference type="Proteomes" id="UP001595767"/>
    </source>
</evidence>
<evidence type="ECO:0000259" key="2">
    <source>
        <dbReference type="SMART" id="SM00829"/>
    </source>
</evidence>
<dbReference type="InterPro" id="IPR050700">
    <property type="entry name" value="YIM1/Zinc_Alcohol_DH_Fams"/>
</dbReference>
<dbReference type="Proteomes" id="UP001595767">
    <property type="component" value="Unassembled WGS sequence"/>
</dbReference>
<keyword evidence="1" id="KW-0560">Oxidoreductase</keyword>
<evidence type="ECO:0000256" key="1">
    <source>
        <dbReference type="ARBA" id="ARBA00023002"/>
    </source>
</evidence>
<name>A0ABV8L7T9_9NOCA</name>
<dbReference type="InterPro" id="IPR036291">
    <property type="entry name" value="NAD(P)-bd_dom_sf"/>
</dbReference>
<dbReference type="SMART" id="SM00829">
    <property type="entry name" value="PKS_ER"/>
    <property type="match status" value="1"/>
</dbReference>
<protein>
    <submittedName>
        <fullName evidence="3">NAD(P)-dependent alcohol dehydrogenase</fullName>
    </submittedName>
</protein>
<dbReference type="PANTHER" id="PTHR11695:SF294">
    <property type="entry name" value="RETICULON-4-INTERACTING PROTEIN 1, MITOCHONDRIAL"/>
    <property type="match status" value="1"/>
</dbReference>
<dbReference type="Gene3D" id="3.90.180.10">
    <property type="entry name" value="Medium-chain alcohol dehydrogenases, catalytic domain"/>
    <property type="match status" value="1"/>
</dbReference>
<dbReference type="InterPro" id="IPR011032">
    <property type="entry name" value="GroES-like_sf"/>
</dbReference>
<dbReference type="Pfam" id="PF13602">
    <property type="entry name" value="ADH_zinc_N_2"/>
    <property type="match status" value="1"/>
</dbReference>
<keyword evidence="4" id="KW-1185">Reference proteome</keyword>
<dbReference type="CDD" id="cd08267">
    <property type="entry name" value="MDR1"/>
    <property type="match status" value="1"/>
</dbReference>
<dbReference type="InterPro" id="IPR002364">
    <property type="entry name" value="Quin_OxRdtase/zeta-crystal_CS"/>
</dbReference>
<dbReference type="Gene3D" id="3.40.50.720">
    <property type="entry name" value="NAD(P)-binding Rossmann-like Domain"/>
    <property type="match status" value="1"/>
</dbReference>
<organism evidence="3 4">
    <name type="scientific">Nocardia rhizosphaerae</name>
    <dbReference type="NCBI Taxonomy" id="1691571"/>
    <lineage>
        <taxon>Bacteria</taxon>
        <taxon>Bacillati</taxon>
        <taxon>Actinomycetota</taxon>
        <taxon>Actinomycetes</taxon>
        <taxon>Mycobacteriales</taxon>
        <taxon>Nocardiaceae</taxon>
        <taxon>Nocardia</taxon>
    </lineage>
</organism>
<evidence type="ECO:0000313" key="3">
    <source>
        <dbReference type="EMBL" id="MFC4126329.1"/>
    </source>
</evidence>